<reference evidence="3" key="2">
    <citation type="submission" date="2020-09" db="EMBL/GenBank/DDBJ databases">
        <authorList>
            <person name="Sun Q."/>
            <person name="Zhou Y."/>
        </authorList>
    </citation>
    <scope>NUCLEOTIDE SEQUENCE</scope>
    <source>
        <strain evidence="3">CGMCC 1.15371</strain>
    </source>
</reference>
<evidence type="ECO:0000256" key="1">
    <source>
        <dbReference type="ARBA" id="ARBA00023125"/>
    </source>
</evidence>
<evidence type="ECO:0000259" key="2">
    <source>
        <dbReference type="PROSITE" id="PS50995"/>
    </source>
</evidence>
<dbReference type="InterPro" id="IPR036390">
    <property type="entry name" value="WH_DNA-bd_sf"/>
</dbReference>
<keyword evidence="1" id="KW-0238">DNA-binding</keyword>
<accession>A0A8J2VN24</accession>
<keyword evidence="4" id="KW-1185">Reference proteome</keyword>
<protein>
    <submittedName>
        <fullName evidence="3">MarR family transcriptional regulator</fullName>
    </submittedName>
</protein>
<dbReference type="PANTHER" id="PTHR33164">
    <property type="entry name" value="TRANSCRIPTIONAL REGULATOR, MARR FAMILY"/>
    <property type="match status" value="1"/>
</dbReference>
<evidence type="ECO:0000313" key="3">
    <source>
        <dbReference type="EMBL" id="GGE39531.1"/>
    </source>
</evidence>
<dbReference type="Proteomes" id="UP000628775">
    <property type="component" value="Unassembled WGS sequence"/>
</dbReference>
<dbReference type="RefSeq" id="WP_188692452.1">
    <property type="nucleotide sequence ID" value="NZ_BMIR01000007.1"/>
</dbReference>
<evidence type="ECO:0000313" key="4">
    <source>
        <dbReference type="Proteomes" id="UP000628775"/>
    </source>
</evidence>
<reference evidence="3" key="1">
    <citation type="journal article" date="2014" name="Int. J. Syst. Evol. Microbiol.">
        <title>Complete genome sequence of Corynebacterium casei LMG S-19264T (=DSM 44701T), isolated from a smear-ripened cheese.</title>
        <authorList>
            <consortium name="US DOE Joint Genome Institute (JGI-PGF)"/>
            <person name="Walter F."/>
            <person name="Albersmeier A."/>
            <person name="Kalinowski J."/>
            <person name="Ruckert C."/>
        </authorList>
    </citation>
    <scope>NUCLEOTIDE SEQUENCE</scope>
    <source>
        <strain evidence="3">CGMCC 1.15371</strain>
    </source>
</reference>
<feature type="domain" description="HTH marR-type" evidence="2">
    <location>
        <begin position="1"/>
        <end position="133"/>
    </location>
</feature>
<dbReference type="SUPFAM" id="SSF46785">
    <property type="entry name" value="Winged helix' DNA-binding domain"/>
    <property type="match status" value="1"/>
</dbReference>
<dbReference type="GO" id="GO:0003677">
    <property type="term" value="F:DNA binding"/>
    <property type="evidence" value="ECO:0007669"/>
    <property type="project" value="UniProtKB-KW"/>
</dbReference>
<dbReference type="PANTHER" id="PTHR33164:SF99">
    <property type="entry name" value="MARR FAMILY REGULATORY PROTEIN"/>
    <property type="match status" value="1"/>
</dbReference>
<dbReference type="GO" id="GO:0003700">
    <property type="term" value="F:DNA-binding transcription factor activity"/>
    <property type="evidence" value="ECO:0007669"/>
    <property type="project" value="InterPro"/>
</dbReference>
<dbReference type="InterPro" id="IPR000835">
    <property type="entry name" value="HTH_MarR-typ"/>
</dbReference>
<dbReference type="InterPro" id="IPR036388">
    <property type="entry name" value="WH-like_DNA-bd_sf"/>
</dbReference>
<sequence length="134" mass="15314">MAEVNLFTFIRLNRSINREVRQKWNFYLSSPQIQLIESLDSDGPKTMSHAATELGISVGAMTALADRMVRSGIIERQRSADDRRVIHLVITDKGRDLIKDISISRSTVLEKYFGKLTPEEAKEMIRLCSKMLED</sequence>
<dbReference type="PRINTS" id="PR00598">
    <property type="entry name" value="HTHMARR"/>
</dbReference>
<organism evidence="3 4">
    <name type="scientific">Pullulanibacillus camelliae</name>
    <dbReference type="NCBI Taxonomy" id="1707096"/>
    <lineage>
        <taxon>Bacteria</taxon>
        <taxon>Bacillati</taxon>
        <taxon>Bacillota</taxon>
        <taxon>Bacilli</taxon>
        <taxon>Bacillales</taxon>
        <taxon>Sporolactobacillaceae</taxon>
        <taxon>Pullulanibacillus</taxon>
    </lineage>
</organism>
<comment type="caution">
    <text evidence="3">The sequence shown here is derived from an EMBL/GenBank/DDBJ whole genome shotgun (WGS) entry which is preliminary data.</text>
</comment>
<dbReference type="AlphaFoldDB" id="A0A8J2VN24"/>
<gene>
    <name evidence="3" type="ORF">GCM10011391_17920</name>
</gene>
<name>A0A8J2VN24_9BACL</name>
<dbReference type="SMART" id="SM00347">
    <property type="entry name" value="HTH_MARR"/>
    <property type="match status" value="1"/>
</dbReference>
<dbReference type="GO" id="GO:0006950">
    <property type="term" value="P:response to stress"/>
    <property type="evidence" value="ECO:0007669"/>
    <property type="project" value="TreeGrafter"/>
</dbReference>
<dbReference type="Pfam" id="PF01047">
    <property type="entry name" value="MarR"/>
    <property type="match status" value="1"/>
</dbReference>
<dbReference type="EMBL" id="BMIR01000007">
    <property type="protein sequence ID" value="GGE39531.1"/>
    <property type="molecule type" value="Genomic_DNA"/>
</dbReference>
<dbReference type="Gene3D" id="1.10.10.10">
    <property type="entry name" value="Winged helix-like DNA-binding domain superfamily/Winged helix DNA-binding domain"/>
    <property type="match status" value="1"/>
</dbReference>
<proteinExistence type="predicted"/>
<dbReference type="InterPro" id="IPR039422">
    <property type="entry name" value="MarR/SlyA-like"/>
</dbReference>
<dbReference type="PROSITE" id="PS50995">
    <property type="entry name" value="HTH_MARR_2"/>
    <property type="match status" value="1"/>
</dbReference>